<dbReference type="Pfam" id="PF20163">
    <property type="entry name" value="DUF6536"/>
    <property type="match status" value="1"/>
</dbReference>
<sequence>MATIAFLLNLTILIWFSSTLKFERGVAQVFTGDCYRAERMNTWAHFGINAVSTMLLSGSNYCMQILSAPTRMEIDTAHAKKKWLDIGVPSVRNLKNVAKWKVVMWCLLGLSSLPLHLLYNSVVFASLSTNEYDIVFAVESFVNGEPLSAYEEECYPALKNIQNRARYWDRLGQAECVNAYATGYLDTRRNLVAVVIGDATNGNFSVKLVLHHSFSGSGFEPYEWISYAHSPPSLDRLKLGWDIDYCLSEQVTGKCCVHFSLSVMIVVIICNLGKALLMFHIAFRVKDKPLLTIGDAIDSFSNNSDHTTREMCLSSKESIRVGELPRCSSKIASHYEAAITGYDVATGIQLQKDGFSRTWKAGPIEYEPRVKGWFSAVTRGRGVACLALFSCCMLTVVVCLIFSIKVADSNYGVNRSLLEYINLGFGAVTPTTLITGWDLTSIGGNTVITSVLIANIPQPILSSLYLLFNGVLTSMLLADEWSGYAHKRKPLRVSDPKPGQRSTYFLQLPYRYAVPFLILFAILHWSVSQSIFLAQIASYSKSGELINPAAVSTCGYSPVAIALTLMLGTCLALSMVLLSARRYKRGIPLAGSCSAAISAACHGGEGVDTTAPLQWGVISPEGEEVGHCAFSHKVVRIPIAGRMYAGVLKMD</sequence>
<dbReference type="AlphaFoldDB" id="A0A8H7AJN0"/>
<keyword evidence="1" id="KW-0812">Transmembrane</keyword>
<evidence type="ECO:0000313" key="5">
    <source>
        <dbReference type="Proteomes" id="UP000606974"/>
    </source>
</evidence>
<dbReference type="PANTHER" id="PTHR35395">
    <property type="entry name" value="DUF6536 DOMAIN-CONTAINING PROTEIN"/>
    <property type="match status" value="1"/>
</dbReference>
<feature type="transmembrane region" description="Helical" evidence="1">
    <location>
        <begin position="383"/>
        <end position="404"/>
    </location>
</feature>
<protein>
    <recommendedName>
        <fullName evidence="3">DUF6536 domain-containing protein</fullName>
    </recommendedName>
</protein>
<reference evidence="4" key="1">
    <citation type="submission" date="2020-02" db="EMBL/GenBank/DDBJ databases">
        <authorList>
            <person name="Palmer J.M."/>
        </authorList>
    </citation>
    <scope>NUCLEOTIDE SEQUENCE</scope>
    <source>
        <strain evidence="4">EPUS1.4</strain>
        <tissue evidence="4">Thallus</tissue>
    </source>
</reference>
<evidence type="ECO:0000313" key="4">
    <source>
        <dbReference type="EMBL" id="KAF7510338.1"/>
    </source>
</evidence>
<keyword evidence="1" id="KW-0472">Membrane</keyword>
<dbReference type="Proteomes" id="UP000606974">
    <property type="component" value="Unassembled WGS sequence"/>
</dbReference>
<dbReference type="EMBL" id="JAACFV010000031">
    <property type="protein sequence ID" value="KAF7510338.1"/>
    <property type="molecule type" value="Genomic_DNA"/>
</dbReference>
<feature type="transmembrane region" description="Helical" evidence="1">
    <location>
        <begin position="556"/>
        <end position="578"/>
    </location>
</feature>
<dbReference type="PANTHER" id="PTHR35395:SF1">
    <property type="entry name" value="DUF6536 DOMAIN-CONTAINING PROTEIN"/>
    <property type="match status" value="1"/>
</dbReference>
<dbReference type="InterPro" id="IPR046623">
    <property type="entry name" value="DUF6536"/>
</dbReference>
<comment type="caution">
    <text evidence="4">The sequence shown here is derived from an EMBL/GenBank/DDBJ whole genome shotgun (WGS) entry which is preliminary data.</text>
</comment>
<feature type="transmembrane region" description="Helical" evidence="1">
    <location>
        <begin position="259"/>
        <end position="283"/>
    </location>
</feature>
<feature type="domain" description="DUF6536" evidence="3">
    <location>
        <begin position="2"/>
        <end position="142"/>
    </location>
</feature>
<evidence type="ECO:0000259" key="3">
    <source>
        <dbReference type="Pfam" id="PF20163"/>
    </source>
</evidence>
<evidence type="ECO:0000256" key="2">
    <source>
        <dbReference type="SAM" id="SignalP"/>
    </source>
</evidence>
<gene>
    <name evidence="4" type="ORF">GJ744_006834</name>
</gene>
<feature type="chain" id="PRO_5034618073" description="DUF6536 domain-containing protein" evidence="2">
    <location>
        <begin position="20"/>
        <end position="651"/>
    </location>
</feature>
<keyword evidence="1" id="KW-1133">Transmembrane helix</keyword>
<keyword evidence="2" id="KW-0732">Signal</keyword>
<organism evidence="4 5">
    <name type="scientific">Endocarpon pusillum</name>
    <dbReference type="NCBI Taxonomy" id="364733"/>
    <lineage>
        <taxon>Eukaryota</taxon>
        <taxon>Fungi</taxon>
        <taxon>Dikarya</taxon>
        <taxon>Ascomycota</taxon>
        <taxon>Pezizomycotina</taxon>
        <taxon>Eurotiomycetes</taxon>
        <taxon>Chaetothyriomycetidae</taxon>
        <taxon>Verrucariales</taxon>
        <taxon>Verrucariaceae</taxon>
        <taxon>Endocarpon</taxon>
    </lineage>
</organism>
<accession>A0A8H7AJN0</accession>
<keyword evidence="5" id="KW-1185">Reference proteome</keyword>
<feature type="signal peptide" evidence="2">
    <location>
        <begin position="1"/>
        <end position="19"/>
    </location>
</feature>
<name>A0A8H7AJN0_9EURO</name>
<dbReference type="OrthoDB" id="5429634at2759"/>
<evidence type="ECO:0000256" key="1">
    <source>
        <dbReference type="SAM" id="Phobius"/>
    </source>
</evidence>
<proteinExistence type="predicted"/>
<feature type="transmembrane region" description="Helical" evidence="1">
    <location>
        <begin position="512"/>
        <end position="536"/>
    </location>
</feature>